<organism evidence="1 2">
    <name type="scientific">Paraburkholderia steynii</name>
    <dbReference type="NCBI Taxonomy" id="1245441"/>
    <lineage>
        <taxon>Bacteria</taxon>
        <taxon>Pseudomonadati</taxon>
        <taxon>Pseudomonadota</taxon>
        <taxon>Betaproteobacteria</taxon>
        <taxon>Burkholderiales</taxon>
        <taxon>Burkholderiaceae</taxon>
        <taxon>Paraburkholderia</taxon>
    </lineage>
</organism>
<name>A0A4R0XEY6_9BURK</name>
<protein>
    <submittedName>
        <fullName evidence="1">Uncharacterized protein</fullName>
    </submittedName>
</protein>
<accession>A0A4R0XEY6</accession>
<keyword evidence="2" id="KW-1185">Reference proteome</keyword>
<evidence type="ECO:0000313" key="2">
    <source>
        <dbReference type="Proteomes" id="UP000294200"/>
    </source>
</evidence>
<reference evidence="1 2" key="1">
    <citation type="submission" date="2017-02" db="EMBL/GenBank/DDBJ databases">
        <title>Paraburkholderia sophoroidis sp. nov. and Paraburkholderia steynii sp. nov. rhizobial symbionts of the fynbos legume Hypocalyptus sophoroides.</title>
        <authorList>
            <person name="Steenkamp E.T."/>
            <person name="Beukes C.W."/>
            <person name="Van Zyl E."/>
            <person name="Avontuur J."/>
            <person name="Chan W.Y."/>
            <person name="Hassen A."/>
            <person name="Palmer M."/>
            <person name="Mthombeni L."/>
            <person name="Phalane F."/>
            <person name="Sereme K."/>
            <person name="Venter S.N."/>
        </authorList>
    </citation>
    <scope>NUCLEOTIDE SEQUENCE [LARGE SCALE GENOMIC DNA]</scope>
    <source>
        <strain evidence="1 2">HC1.1ba</strain>
    </source>
</reference>
<comment type="caution">
    <text evidence="1">The sequence shown here is derived from an EMBL/GenBank/DDBJ whole genome shotgun (WGS) entry which is preliminary data.</text>
</comment>
<proteinExistence type="predicted"/>
<dbReference type="EMBL" id="MWML01000024">
    <property type="protein sequence ID" value="TCG08854.1"/>
    <property type="molecule type" value="Genomic_DNA"/>
</dbReference>
<evidence type="ECO:0000313" key="1">
    <source>
        <dbReference type="EMBL" id="TCG08854.1"/>
    </source>
</evidence>
<sequence length="349" mass="37705">MLIRDRVLELLADGDMTAASIADELGALRNSVDKALVRAREEREIHICGYEPSTPRPAAIYRVGEGVDAERPTLVAPADQRPDADNARDAKARDVEMPVYFELEGGLLKGVRHFACDPYKATLSVKSCADRYEKANSDDPDVYSDRYSACRTCAYGAAHAGRVNPNLSKLKGMRICGRCHTGVARLIGKHLCISCYNRQREYLIGKNAKGTKPIKLAKLAPRSITYRAGGVVKTRKIAETVDTDELIVAVLRDEECAPQFAYRAPAALDWLLDDDVYDRSIGDTVEVADVAAVADSAQELAVVPIVASVLEDVVAPMPAALDVVLADPVAAVDVDPLPGAARCRRAACA</sequence>
<gene>
    <name evidence="1" type="ORF">BZM27_09390</name>
</gene>
<dbReference type="AlphaFoldDB" id="A0A4R0XEY6"/>
<dbReference type="Proteomes" id="UP000294200">
    <property type="component" value="Unassembled WGS sequence"/>
</dbReference>